<keyword evidence="3 5" id="KW-1133">Transmembrane helix</keyword>
<evidence type="ECO:0000256" key="1">
    <source>
        <dbReference type="ARBA" id="ARBA00004141"/>
    </source>
</evidence>
<organism evidence="7 8">
    <name type="scientific">Candidatus Scalindua japonica</name>
    <dbReference type="NCBI Taxonomy" id="1284222"/>
    <lineage>
        <taxon>Bacteria</taxon>
        <taxon>Pseudomonadati</taxon>
        <taxon>Planctomycetota</taxon>
        <taxon>Candidatus Brocadiia</taxon>
        <taxon>Candidatus Brocadiales</taxon>
        <taxon>Candidatus Scalinduaceae</taxon>
        <taxon>Candidatus Scalindua</taxon>
    </lineage>
</organism>
<comment type="caution">
    <text evidence="7">The sequence shown here is derived from an EMBL/GenBank/DDBJ whole genome shotgun (WGS) entry which is preliminary data.</text>
</comment>
<dbReference type="EMBL" id="BAOS01000020">
    <property type="protein sequence ID" value="GAX61230.1"/>
    <property type="molecule type" value="Genomic_DNA"/>
</dbReference>
<feature type="domain" description="O-antigen ligase-related" evidence="6">
    <location>
        <begin position="28"/>
        <end position="175"/>
    </location>
</feature>
<keyword evidence="4 5" id="KW-0472">Membrane</keyword>
<dbReference type="PANTHER" id="PTHR37422:SF13">
    <property type="entry name" value="LIPOPOLYSACCHARIDE BIOSYNTHESIS PROTEIN PA4999-RELATED"/>
    <property type="match status" value="1"/>
</dbReference>
<evidence type="ECO:0000259" key="6">
    <source>
        <dbReference type="Pfam" id="PF04932"/>
    </source>
</evidence>
<dbReference type="InterPro" id="IPR051533">
    <property type="entry name" value="WaaL-like"/>
</dbReference>
<dbReference type="Proteomes" id="UP000218542">
    <property type="component" value="Unassembled WGS sequence"/>
</dbReference>
<evidence type="ECO:0000256" key="2">
    <source>
        <dbReference type="ARBA" id="ARBA00022692"/>
    </source>
</evidence>
<comment type="subcellular location">
    <subcellularLocation>
        <location evidence="1">Membrane</location>
        <topology evidence="1">Multi-pass membrane protein</topology>
    </subcellularLocation>
</comment>
<evidence type="ECO:0000313" key="8">
    <source>
        <dbReference type="Proteomes" id="UP000218542"/>
    </source>
</evidence>
<sequence length="255" mass="29000">MAMAWPITLVLIGYSKVNSFKYFALWFSLMVSISAIYFSSSRGPLLATVIAGMMMFALGSIRIKKKVMIVIVFAIAVLIIKPGVYESLGIKTADTLNQDSFKGQTYQYRFELWDIAYSEIRKSIEQALFGYGPGASEVISIDRNLSYSDEKYVVWSWDNHYAANLFETGFIGFGLTILLYITVLKRLFFIWARIDRANVDIVAGVLTSITVLLFMMTNVKIFAPQLNYLFWSLISIGILLEKNCGKAKNVKFRWK</sequence>
<protein>
    <recommendedName>
        <fullName evidence="6">O-antigen ligase-related domain-containing protein</fullName>
    </recommendedName>
</protein>
<evidence type="ECO:0000313" key="7">
    <source>
        <dbReference type="EMBL" id="GAX61230.1"/>
    </source>
</evidence>
<dbReference type="Pfam" id="PF04932">
    <property type="entry name" value="Wzy_C"/>
    <property type="match status" value="1"/>
</dbReference>
<evidence type="ECO:0000256" key="4">
    <source>
        <dbReference type="ARBA" id="ARBA00023136"/>
    </source>
</evidence>
<proteinExistence type="predicted"/>
<feature type="transmembrane region" description="Helical" evidence="5">
    <location>
        <begin position="44"/>
        <end position="61"/>
    </location>
</feature>
<feature type="transmembrane region" description="Helical" evidence="5">
    <location>
        <begin position="201"/>
        <end position="222"/>
    </location>
</feature>
<keyword evidence="2 5" id="KW-0812">Transmembrane</keyword>
<dbReference type="PANTHER" id="PTHR37422">
    <property type="entry name" value="TEICHURONIC ACID BIOSYNTHESIS PROTEIN TUAE"/>
    <property type="match status" value="1"/>
</dbReference>
<evidence type="ECO:0000256" key="5">
    <source>
        <dbReference type="SAM" id="Phobius"/>
    </source>
</evidence>
<feature type="transmembrane region" description="Helical" evidence="5">
    <location>
        <begin position="228"/>
        <end position="245"/>
    </location>
</feature>
<evidence type="ECO:0000256" key="3">
    <source>
        <dbReference type="ARBA" id="ARBA00022989"/>
    </source>
</evidence>
<name>A0A286TZB7_9BACT</name>
<accession>A0A286TZB7</accession>
<dbReference type="AlphaFoldDB" id="A0A286TZB7"/>
<keyword evidence="8" id="KW-1185">Reference proteome</keyword>
<feature type="transmembrane region" description="Helical" evidence="5">
    <location>
        <begin position="161"/>
        <end position="181"/>
    </location>
</feature>
<dbReference type="GO" id="GO:0016020">
    <property type="term" value="C:membrane"/>
    <property type="evidence" value="ECO:0007669"/>
    <property type="project" value="UniProtKB-SubCell"/>
</dbReference>
<dbReference type="InterPro" id="IPR007016">
    <property type="entry name" value="O-antigen_ligase-rel_domated"/>
</dbReference>
<reference evidence="8" key="1">
    <citation type="journal article" date="2017" name="Environ. Microbiol. Rep.">
        <title>Genetic Diversity of Marine Anaerobic Ammonium-Oxidizing Bacteria as Revealed by Genomic and Proteomic Analyses of 'Candidatus Scalindua japonica'.</title>
        <authorList>
            <person name="Oshiki M."/>
            <person name="Mizuto K."/>
            <person name="Kimura Z."/>
            <person name="Kindaichi T."/>
            <person name="Satoh H."/>
            <person name="Okabe S."/>
        </authorList>
    </citation>
    <scope>NUCLEOTIDE SEQUENCE [LARGE SCALE GENOMIC DNA]</scope>
    <source>
        <strain evidence="8">husup-a2</strain>
    </source>
</reference>
<gene>
    <name evidence="7" type="ORF">SCALIN_C20_0007</name>
</gene>
<feature type="transmembrane region" description="Helical" evidence="5">
    <location>
        <begin position="68"/>
        <end position="85"/>
    </location>
</feature>
<feature type="transmembrane region" description="Helical" evidence="5">
    <location>
        <begin position="20"/>
        <end position="38"/>
    </location>
</feature>